<organism evidence="5 6">
    <name type="scientific">Afipia broomeae ATCC 49717</name>
    <dbReference type="NCBI Taxonomy" id="883078"/>
    <lineage>
        <taxon>Bacteria</taxon>
        <taxon>Pseudomonadati</taxon>
        <taxon>Pseudomonadota</taxon>
        <taxon>Alphaproteobacteria</taxon>
        <taxon>Hyphomicrobiales</taxon>
        <taxon>Nitrobacteraceae</taxon>
        <taxon>Afipia</taxon>
    </lineage>
</organism>
<evidence type="ECO:0000256" key="3">
    <source>
        <dbReference type="ARBA" id="ARBA00022691"/>
    </source>
</evidence>
<dbReference type="Gene3D" id="3.40.50.150">
    <property type="entry name" value="Vaccinia Virus protein VP39"/>
    <property type="match status" value="1"/>
</dbReference>
<keyword evidence="1" id="KW-0489">Methyltransferase</keyword>
<dbReference type="HOGENOM" id="CLU_057664_0_0_5"/>
<dbReference type="PANTHER" id="PTHR43464">
    <property type="entry name" value="METHYLTRANSFERASE"/>
    <property type="match status" value="1"/>
</dbReference>
<comment type="caution">
    <text evidence="5">The sequence shown here is derived from an EMBL/GenBank/DDBJ whole genome shotgun (WGS) entry which is preliminary data.</text>
</comment>
<dbReference type="RefSeq" id="WP_006021509.1">
    <property type="nucleotide sequence ID" value="NZ_KB375283.1"/>
</dbReference>
<proteinExistence type="predicted"/>
<feature type="domain" description="Methyltransferase type 11" evidence="4">
    <location>
        <begin position="53"/>
        <end position="151"/>
    </location>
</feature>
<dbReference type="Proteomes" id="UP000001096">
    <property type="component" value="Unassembled WGS sequence"/>
</dbReference>
<dbReference type="CDD" id="cd02440">
    <property type="entry name" value="AdoMet_MTases"/>
    <property type="match status" value="1"/>
</dbReference>
<evidence type="ECO:0000313" key="5">
    <source>
        <dbReference type="EMBL" id="EKS36388.1"/>
    </source>
</evidence>
<protein>
    <recommendedName>
        <fullName evidence="4">Methyltransferase type 11 domain-containing protein</fullName>
    </recommendedName>
</protein>
<evidence type="ECO:0000259" key="4">
    <source>
        <dbReference type="Pfam" id="PF08241"/>
    </source>
</evidence>
<dbReference type="eggNOG" id="COG2264">
    <property type="taxonomic scope" value="Bacteria"/>
</dbReference>
<evidence type="ECO:0000256" key="2">
    <source>
        <dbReference type="ARBA" id="ARBA00022679"/>
    </source>
</evidence>
<sequence length="277" mass="30624">MSKESLKNLDSHFAFGENWASYSKLIGEPQIDHAKEGLLKLIPAENFEGCSFLDIGCGSGLHALAAARLGASRIVGIDIDPNSVATARKVLTERNPDAQWRVENISIFDLTPAHFGTFDIVYSWGVLHHTGNLWQAVAKAAALVAPGGLLAVALYRETYLDPFWKLEKRLYTSASPSVQNLIKSGYINAFRAARAITRQEPFADYIAKYSSRRGMDFEHDVHDWLGGYPYESALAPDVDQRLSALGFKAERVFARPKSSGIFGSGCDEYVYRSQQEA</sequence>
<dbReference type="PANTHER" id="PTHR43464:SF19">
    <property type="entry name" value="UBIQUINONE BIOSYNTHESIS O-METHYLTRANSFERASE, MITOCHONDRIAL"/>
    <property type="match status" value="1"/>
</dbReference>
<dbReference type="EMBL" id="AGWX01000004">
    <property type="protein sequence ID" value="EKS36388.1"/>
    <property type="molecule type" value="Genomic_DNA"/>
</dbReference>
<keyword evidence="6" id="KW-1185">Reference proteome</keyword>
<dbReference type="PATRIC" id="fig|883078.3.peg.2900"/>
<dbReference type="Pfam" id="PF08241">
    <property type="entry name" value="Methyltransf_11"/>
    <property type="match status" value="1"/>
</dbReference>
<evidence type="ECO:0000256" key="1">
    <source>
        <dbReference type="ARBA" id="ARBA00022603"/>
    </source>
</evidence>
<dbReference type="GO" id="GO:0008757">
    <property type="term" value="F:S-adenosylmethionine-dependent methyltransferase activity"/>
    <property type="evidence" value="ECO:0007669"/>
    <property type="project" value="InterPro"/>
</dbReference>
<evidence type="ECO:0000313" key="6">
    <source>
        <dbReference type="Proteomes" id="UP000001096"/>
    </source>
</evidence>
<dbReference type="GO" id="GO:0032259">
    <property type="term" value="P:methylation"/>
    <property type="evidence" value="ECO:0007669"/>
    <property type="project" value="UniProtKB-KW"/>
</dbReference>
<name>K8PDH3_9BRAD</name>
<dbReference type="InterPro" id="IPR013216">
    <property type="entry name" value="Methyltransf_11"/>
</dbReference>
<keyword evidence="2" id="KW-0808">Transferase</keyword>
<dbReference type="SUPFAM" id="SSF53335">
    <property type="entry name" value="S-adenosyl-L-methionine-dependent methyltransferases"/>
    <property type="match status" value="1"/>
</dbReference>
<accession>K8PDH3</accession>
<gene>
    <name evidence="5" type="ORF">HMPREF9695_02806</name>
</gene>
<reference evidence="5 6" key="1">
    <citation type="submission" date="2012-04" db="EMBL/GenBank/DDBJ databases">
        <title>The Genome Sequence of Afipia broomeae ATCC 49717.</title>
        <authorList>
            <consortium name="The Broad Institute Genome Sequencing Platform"/>
            <person name="Earl A."/>
            <person name="Ward D."/>
            <person name="Feldgarden M."/>
            <person name="Gevers D."/>
            <person name="Huys G."/>
            <person name="Walker B."/>
            <person name="Young S.K."/>
            <person name="Zeng Q."/>
            <person name="Gargeya S."/>
            <person name="Fitzgerald M."/>
            <person name="Haas B."/>
            <person name="Abouelleil A."/>
            <person name="Alvarado L."/>
            <person name="Arachchi H.M."/>
            <person name="Berlin A."/>
            <person name="Chapman S.B."/>
            <person name="Goldberg J."/>
            <person name="Griggs A."/>
            <person name="Gujja S."/>
            <person name="Hansen M."/>
            <person name="Howarth C."/>
            <person name="Imamovic A."/>
            <person name="Larimer J."/>
            <person name="McCowen C."/>
            <person name="Montmayeur A."/>
            <person name="Murphy C."/>
            <person name="Neiman D."/>
            <person name="Pearson M."/>
            <person name="Priest M."/>
            <person name="Roberts A."/>
            <person name="Saif S."/>
            <person name="Shea T."/>
            <person name="Sisk P."/>
            <person name="Sykes S."/>
            <person name="Wortman J."/>
            <person name="Nusbaum C."/>
            <person name="Birren B."/>
        </authorList>
    </citation>
    <scope>NUCLEOTIDE SEQUENCE [LARGE SCALE GENOMIC DNA]</scope>
    <source>
        <strain evidence="5 6">ATCC 49717</strain>
    </source>
</reference>
<dbReference type="AlphaFoldDB" id="K8PDH3"/>
<dbReference type="InterPro" id="IPR029063">
    <property type="entry name" value="SAM-dependent_MTases_sf"/>
</dbReference>
<keyword evidence="3" id="KW-0949">S-adenosyl-L-methionine</keyword>